<name>A0A8H7YZZ1_AJECA</name>
<dbReference type="AlphaFoldDB" id="A0A8H7YZZ1"/>
<evidence type="ECO:0000313" key="1">
    <source>
        <dbReference type="EMBL" id="KAG5300221.1"/>
    </source>
</evidence>
<dbReference type="Proteomes" id="UP000670092">
    <property type="component" value="Unassembled WGS sequence"/>
</dbReference>
<evidence type="ECO:0000313" key="2">
    <source>
        <dbReference type="Proteomes" id="UP000670092"/>
    </source>
</evidence>
<comment type="caution">
    <text evidence="1">The sequence shown here is derived from an EMBL/GenBank/DDBJ whole genome shotgun (WGS) entry which is preliminary data.</text>
</comment>
<dbReference type="VEuPathDB" id="FungiDB:I7I52_10777"/>
<dbReference type="EMBL" id="JAEVHI010000002">
    <property type="protein sequence ID" value="KAG5300221.1"/>
    <property type="molecule type" value="Genomic_DNA"/>
</dbReference>
<organism evidence="1 2">
    <name type="scientific">Ajellomyces capsulatus</name>
    <name type="common">Darling's disease fungus</name>
    <name type="synonym">Histoplasma capsulatum</name>
    <dbReference type="NCBI Taxonomy" id="5037"/>
    <lineage>
        <taxon>Eukaryota</taxon>
        <taxon>Fungi</taxon>
        <taxon>Dikarya</taxon>
        <taxon>Ascomycota</taxon>
        <taxon>Pezizomycotina</taxon>
        <taxon>Eurotiomycetes</taxon>
        <taxon>Eurotiomycetidae</taxon>
        <taxon>Onygenales</taxon>
        <taxon>Ajellomycetaceae</taxon>
        <taxon>Histoplasma</taxon>
    </lineage>
</organism>
<sequence length="96" mass="10678">MDIHICRLNNASRRAWAFRMSCSTHVGRADDAQLWQHARPLVLSKGISSKGGSSGHSQFAILHCAGIKDRFNQRRELVPAHPRADGGEASENLRFL</sequence>
<reference evidence="1 2" key="1">
    <citation type="submission" date="2021-01" db="EMBL/GenBank/DDBJ databases">
        <title>Chromosome-level genome assembly of a human fungal pathogen reveals clustering of transcriptionally co-regulated genes.</title>
        <authorList>
            <person name="Voorhies M."/>
            <person name="Cohen S."/>
            <person name="Shea T.P."/>
            <person name="Petrus S."/>
            <person name="Munoz J.F."/>
            <person name="Poplawski S."/>
            <person name="Goldman W.E."/>
            <person name="Michael T."/>
            <person name="Cuomo C.A."/>
            <person name="Sil A."/>
            <person name="Beyhan S."/>
        </authorList>
    </citation>
    <scope>NUCLEOTIDE SEQUENCE [LARGE SCALE GENOMIC DNA]</scope>
    <source>
        <strain evidence="1 2">G184AR</strain>
    </source>
</reference>
<proteinExistence type="predicted"/>
<gene>
    <name evidence="1" type="ORF">I7I52_10777</name>
</gene>
<accession>A0A8H7YZZ1</accession>
<protein>
    <submittedName>
        <fullName evidence="1">Uncharacterized protein</fullName>
    </submittedName>
</protein>